<feature type="binding site" evidence="4">
    <location>
        <position position="9"/>
    </location>
    <ligand>
        <name>a divalent metal cation</name>
        <dbReference type="ChEBI" id="CHEBI:60240"/>
        <label>1</label>
    </ligand>
</feature>
<evidence type="ECO:0000256" key="3">
    <source>
        <dbReference type="ARBA" id="ARBA00022801"/>
    </source>
</evidence>
<dbReference type="Proteomes" id="UP000286715">
    <property type="component" value="Unassembled WGS sequence"/>
</dbReference>
<feature type="binding site" evidence="4">
    <location>
        <position position="157"/>
    </location>
    <ligand>
        <name>a divalent metal cation</name>
        <dbReference type="ChEBI" id="CHEBI:60240"/>
        <label>2</label>
    </ligand>
</feature>
<dbReference type="GO" id="GO:0004536">
    <property type="term" value="F:DNA nuclease activity"/>
    <property type="evidence" value="ECO:0007669"/>
    <property type="project" value="InterPro"/>
</dbReference>
<evidence type="ECO:0000256" key="4">
    <source>
        <dbReference type="PIRSR" id="PIRSR005902-1"/>
    </source>
</evidence>
<dbReference type="NCBIfam" id="TIGR00010">
    <property type="entry name" value="YchF/TatD family DNA exonuclease"/>
    <property type="match status" value="1"/>
</dbReference>
<comment type="similarity">
    <text evidence="1">Belongs to the metallo-dependent hydrolases superfamily. TatD-type hydrolase family.</text>
</comment>
<keyword evidence="2 4" id="KW-0479">Metal-binding</keyword>
<dbReference type="InterPro" id="IPR015991">
    <property type="entry name" value="TatD/YcfH-like"/>
</dbReference>
<dbReference type="PANTHER" id="PTHR46124">
    <property type="entry name" value="D-AMINOACYL-TRNA DEACYLASE"/>
    <property type="match status" value="1"/>
</dbReference>
<evidence type="ECO:0000256" key="2">
    <source>
        <dbReference type="ARBA" id="ARBA00022723"/>
    </source>
</evidence>
<keyword evidence="6" id="KW-1185">Reference proteome</keyword>
<dbReference type="EMBL" id="BHZE01000013">
    <property type="protein sequence ID" value="GCD77950.1"/>
    <property type="molecule type" value="Genomic_DNA"/>
</dbReference>
<dbReference type="Pfam" id="PF01026">
    <property type="entry name" value="TatD_DNase"/>
    <property type="match status" value="1"/>
</dbReference>
<feature type="binding site" evidence="4">
    <location>
        <position position="7"/>
    </location>
    <ligand>
        <name>a divalent metal cation</name>
        <dbReference type="ChEBI" id="CHEBI:60240"/>
        <label>1</label>
    </ligand>
</feature>
<dbReference type="FunFam" id="3.20.20.140:FF:000005">
    <property type="entry name" value="TatD family hydrolase"/>
    <property type="match status" value="1"/>
</dbReference>
<dbReference type="PROSITE" id="PS01090">
    <property type="entry name" value="TATD_2"/>
    <property type="match status" value="1"/>
</dbReference>
<dbReference type="InterPro" id="IPR018228">
    <property type="entry name" value="DNase_TatD-rel_CS"/>
</dbReference>
<dbReference type="Gene3D" id="3.20.20.140">
    <property type="entry name" value="Metal-dependent hydrolases"/>
    <property type="match status" value="1"/>
</dbReference>
<reference evidence="5 6" key="1">
    <citation type="submission" date="2018-11" db="EMBL/GenBank/DDBJ databases">
        <title>Schleiferia aggregans sp. nov., a moderately thermophilic heterotrophic bacterium isolated from microbial mats at a terrestrial hot spring.</title>
        <authorList>
            <person name="Iino T."/>
            <person name="Ohkuma M."/>
            <person name="Haruta S."/>
        </authorList>
    </citation>
    <scope>NUCLEOTIDE SEQUENCE [LARGE SCALE GENOMIC DNA]</scope>
    <source>
        <strain evidence="5 6">LA</strain>
    </source>
</reference>
<feature type="binding site" evidence="4">
    <location>
        <position position="132"/>
    </location>
    <ligand>
        <name>a divalent metal cation</name>
        <dbReference type="ChEBI" id="CHEBI:60240"/>
        <label>2</label>
    </ligand>
</feature>
<dbReference type="GO" id="GO:0005829">
    <property type="term" value="C:cytosol"/>
    <property type="evidence" value="ECO:0007669"/>
    <property type="project" value="TreeGrafter"/>
</dbReference>
<dbReference type="OrthoDB" id="9810005at2"/>
<dbReference type="AlphaFoldDB" id="A0A401XLS2"/>
<organism evidence="5 6">
    <name type="scientific">Thermaurantimonas aggregans</name>
    <dbReference type="NCBI Taxonomy" id="2173829"/>
    <lineage>
        <taxon>Bacteria</taxon>
        <taxon>Pseudomonadati</taxon>
        <taxon>Bacteroidota</taxon>
        <taxon>Flavobacteriia</taxon>
        <taxon>Flavobacteriales</taxon>
        <taxon>Schleiferiaceae</taxon>
        <taxon>Thermaurantimonas</taxon>
    </lineage>
</organism>
<dbReference type="InterPro" id="IPR032466">
    <property type="entry name" value="Metal_Hydrolase"/>
</dbReference>
<accession>A0A401XLS2</accession>
<sequence length="260" mass="29882">MKIVDTHTHIYLEDFNSDFDQMVQRAMDAGVERMLLPNIELSTWPALRKAVERYPSKLFPMIGLHPSSVKEGFEEQLSELKNLLNENLKEIVAIGETGIDLYWDVSTLDLQIQSFDQHIQWALEFGLPIVIHSRNAFEAIFKALEPYRARGLKGVFHCFTGTLKEAQWIVDFDFYLGIGGVLTYKKSELPEILPHLPKERIILETDAPYLSPIPYRGKRNEPAYMLHTLAKLAEVWKTTVSDAAEITYANSKKLFPKAWK</sequence>
<evidence type="ECO:0000313" key="6">
    <source>
        <dbReference type="Proteomes" id="UP000286715"/>
    </source>
</evidence>
<dbReference type="InterPro" id="IPR001130">
    <property type="entry name" value="TatD-like"/>
</dbReference>
<keyword evidence="3 5" id="KW-0378">Hydrolase</keyword>
<gene>
    <name evidence="5" type="ORF">JCM31826_14320</name>
</gene>
<protein>
    <submittedName>
        <fullName evidence="5">TatD family hydrolase</fullName>
    </submittedName>
</protein>
<dbReference type="CDD" id="cd01310">
    <property type="entry name" value="TatD_DNAse"/>
    <property type="match status" value="1"/>
</dbReference>
<dbReference type="PIRSF" id="PIRSF005902">
    <property type="entry name" value="DNase_TatD"/>
    <property type="match status" value="1"/>
</dbReference>
<dbReference type="GO" id="GO:0016788">
    <property type="term" value="F:hydrolase activity, acting on ester bonds"/>
    <property type="evidence" value="ECO:0007669"/>
    <property type="project" value="InterPro"/>
</dbReference>
<dbReference type="GO" id="GO:0046872">
    <property type="term" value="F:metal ion binding"/>
    <property type="evidence" value="ECO:0007669"/>
    <property type="project" value="UniProtKB-KW"/>
</dbReference>
<comment type="caution">
    <text evidence="5">The sequence shown here is derived from an EMBL/GenBank/DDBJ whole genome shotgun (WGS) entry which is preliminary data.</text>
</comment>
<feature type="binding site" evidence="4">
    <location>
        <position position="96"/>
    </location>
    <ligand>
        <name>a divalent metal cation</name>
        <dbReference type="ChEBI" id="CHEBI:60240"/>
        <label>1</label>
    </ligand>
</feature>
<dbReference type="RefSeq" id="WP_124398013.1">
    <property type="nucleotide sequence ID" value="NZ_BHZE01000013.1"/>
</dbReference>
<feature type="binding site" evidence="4">
    <location>
        <position position="206"/>
    </location>
    <ligand>
        <name>a divalent metal cation</name>
        <dbReference type="ChEBI" id="CHEBI:60240"/>
        <label>1</label>
    </ligand>
</feature>
<proteinExistence type="inferred from homology"/>
<evidence type="ECO:0000313" key="5">
    <source>
        <dbReference type="EMBL" id="GCD77950.1"/>
    </source>
</evidence>
<dbReference type="SUPFAM" id="SSF51556">
    <property type="entry name" value="Metallo-dependent hydrolases"/>
    <property type="match status" value="1"/>
</dbReference>
<dbReference type="PANTHER" id="PTHR46124:SF4">
    <property type="entry name" value="HYDROLASE TATD"/>
    <property type="match status" value="1"/>
</dbReference>
<evidence type="ECO:0000256" key="1">
    <source>
        <dbReference type="ARBA" id="ARBA00009275"/>
    </source>
</evidence>
<name>A0A401XLS2_9FLAO</name>